<feature type="compositionally biased region" description="Polar residues" evidence="1">
    <location>
        <begin position="133"/>
        <end position="150"/>
    </location>
</feature>
<dbReference type="InterPro" id="IPR016186">
    <property type="entry name" value="C-type_lectin-like/link_sf"/>
</dbReference>
<dbReference type="InterPro" id="IPR016187">
    <property type="entry name" value="CTDL_fold"/>
</dbReference>
<dbReference type="Pfam" id="PF00059">
    <property type="entry name" value="Lectin_C"/>
    <property type="match status" value="1"/>
</dbReference>
<feature type="domain" description="C-type lectin" evidence="3">
    <location>
        <begin position="574"/>
        <end position="688"/>
    </location>
</feature>
<feature type="region of interest" description="Disordered" evidence="1">
    <location>
        <begin position="56"/>
        <end position="150"/>
    </location>
</feature>
<dbReference type="InterPro" id="IPR036728">
    <property type="entry name" value="PBP_GOBP_sf"/>
</dbReference>
<dbReference type="CDD" id="cd23992">
    <property type="entry name" value="PBP_GOBP"/>
    <property type="match status" value="1"/>
</dbReference>
<evidence type="ECO:0000256" key="1">
    <source>
        <dbReference type="SAM" id="MobiDB-lite"/>
    </source>
</evidence>
<feature type="compositionally biased region" description="Low complexity" evidence="1">
    <location>
        <begin position="56"/>
        <end position="66"/>
    </location>
</feature>
<dbReference type="SUPFAM" id="SSF56436">
    <property type="entry name" value="C-type lectin-like"/>
    <property type="match status" value="3"/>
</dbReference>
<dbReference type="InterPro" id="IPR051004">
    <property type="entry name" value="DC-SIGN_domain-containing"/>
</dbReference>
<dbReference type="InterPro" id="IPR001304">
    <property type="entry name" value="C-type_lectin-like"/>
</dbReference>
<sequence>MKLSNLCLILMIIITIGQVTLQSKKSKSKNARFSKSSRRKTIIKCCGRKTCGPTNSTRLRTSSTTTVDPITTQFSNTAARSTGSSRKQNDPTTATSSRAFSDIHGKTSEDQGGISADASTSEESTSGATTDENVTFLTTSPSSGTANALGSSETIKLNPISLESSVSVLASAFNEATTSSSSATTQPGDTISLPLSCFLSCTDFNNFMTKTPTVKPSQSDGSVQKASMCNRLYYVSNIAVTRNEAALRCSALKMSLLAVTSLEELNCLSSFKAGAYWTSGSNEDPKCDLEKKYAWCSIGHNMSTSLSSNSKFWQPTPAPPSTLQRCLALEISANSLKQGMTHRKCDDALPFICQFPIDCPKQFTKNTNLFDSNGNLINRTSYGVWINIGSYTYLLGNKPMSWLASMQQCYSLGMESLNIDNAAEQQLLTRFSASYNTTNWIANLNYWTSSTSKGSPEGQFSFCEPTGPTIFSQDLSWERGQPDNKNGNESCVHFRFVLNATGTVMTDRNCANRYVYACKTQLINVTEKPACAASCPLNKCQRDVNLFNSTNNILLNYTSYGEWYDSCGRNILTYTKTKSTWKNARDQCCEIGLNLTSIESTGKLNCISKLMTKYSWLTIGDYWLSGTDLGCPSNFRWCSLDRDFINPELIWKAGHPIKGLNCVYLEARNESSLLATADCAEEKNFLCDVRRSAASAQLGTQNECAEIWNVTSSEVDFLLNATALGSANISLHLKCFLKCVGVDLGLYMSGGLSSIAVLLQIELASQEEPSKMDQGFVSFDECSGKKSDDECVNAYETFKCGLEKAPDTVVEMVKNNFENASMPSPPLPCVPKRRSCWLSERNICKNSSMMINQFNSMNKTSRGIKVEVNDKIYFYGNGANPDPVDAFTHCCSLGMRLFEPVTLEDLQLVQNITGGNKTLNFLLVGETFAVNQTHEIWCRKRQVLPDSFYAFPAGEKRYPCSESVVAIDVELLKLNMVFLSNGSIHDLFNSRVKTNIIPTYICETQ</sequence>
<gene>
    <name evidence="4" type="ORF">CLODIP_2_CD10703</name>
</gene>
<feature type="compositionally biased region" description="Polar residues" evidence="1">
    <location>
        <begin position="67"/>
        <end position="99"/>
    </location>
</feature>
<dbReference type="PROSITE" id="PS50041">
    <property type="entry name" value="C_TYPE_LECTIN_2"/>
    <property type="match status" value="3"/>
</dbReference>
<feature type="compositionally biased region" description="Low complexity" evidence="1">
    <location>
        <begin position="115"/>
        <end position="132"/>
    </location>
</feature>
<dbReference type="Pfam" id="PF01395">
    <property type="entry name" value="PBP_GOBP"/>
    <property type="match status" value="1"/>
</dbReference>
<comment type="caution">
    <text evidence="4">The sequence shown here is derived from an EMBL/GenBank/DDBJ whole genome shotgun (WGS) entry which is preliminary data.</text>
</comment>
<evidence type="ECO:0000313" key="5">
    <source>
        <dbReference type="Proteomes" id="UP000494165"/>
    </source>
</evidence>
<organism evidence="4 5">
    <name type="scientific">Cloeon dipterum</name>
    <dbReference type="NCBI Taxonomy" id="197152"/>
    <lineage>
        <taxon>Eukaryota</taxon>
        <taxon>Metazoa</taxon>
        <taxon>Ecdysozoa</taxon>
        <taxon>Arthropoda</taxon>
        <taxon>Hexapoda</taxon>
        <taxon>Insecta</taxon>
        <taxon>Pterygota</taxon>
        <taxon>Palaeoptera</taxon>
        <taxon>Ephemeroptera</taxon>
        <taxon>Pisciforma</taxon>
        <taxon>Baetidae</taxon>
        <taxon>Cloeon</taxon>
    </lineage>
</organism>
<evidence type="ECO:0000313" key="4">
    <source>
        <dbReference type="EMBL" id="CAB3370366.1"/>
    </source>
</evidence>
<dbReference type="Gene3D" id="1.10.238.20">
    <property type="entry name" value="Pheromone/general odorant binding protein domain"/>
    <property type="match status" value="1"/>
</dbReference>
<dbReference type="PANTHER" id="PTHR22802:SF458">
    <property type="entry name" value="C-TYPE LECTIN DOMAIN-CONTAINING PROTEIN"/>
    <property type="match status" value="1"/>
</dbReference>
<dbReference type="Gene3D" id="3.10.100.10">
    <property type="entry name" value="Mannose-Binding Protein A, subunit A"/>
    <property type="match status" value="3"/>
</dbReference>
<proteinExistence type="predicted"/>
<dbReference type="CDD" id="cd00037">
    <property type="entry name" value="CLECT"/>
    <property type="match status" value="3"/>
</dbReference>
<name>A0A8S1CQ91_9INSE</name>
<protein>
    <recommendedName>
        <fullName evidence="3">C-type lectin domain-containing protein</fullName>
    </recommendedName>
</protein>
<evidence type="ECO:0000256" key="2">
    <source>
        <dbReference type="SAM" id="SignalP"/>
    </source>
</evidence>
<dbReference type="InterPro" id="IPR006170">
    <property type="entry name" value="PBP/GOBP"/>
</dbReference>
<dbReference type="AlphaFoldDB" id="A0A8S1CQ91"/>
<dbReference type="PANTHER" id="PTHR22802">
    <property type="entry name" value="C-TYPE LECTIN SUPERFAMILY MEMBER"/>
    <property type="match status" value="1"/>
</dbReference>
<keyword evidence="2" id="KW-0732">Signal</keyword>
<dbReference type="GO" id="GO:0005549">
    <property type="term" value="F:odorant binding"/>
    <property type="evidence" value="ECO:0007669"/>
    <property type="project" value="InterPro"/>
</dbReference>
<accession>A0A8S1CQ91</accession>
<dbReference type="OrthoDB" id="7357196at2759"/>
<feature type="domain" description="C-type lectin" evidence="3">
    <location>
        <begin position="228"/>
        <end position="354"/>
    </location>
</feature>
<feature type="signal peptide" evidence="2">
    <location>
        <begin position="1"/>
        <end position="21"/>
    </location>
</feature>
<dbReference type="EMBL" id="CADEPI010000052">
    <property type="protein sequence ID" value="CAB3370366.1"/>
    <property type="molecule type" value="Genomic_DNA"/>
</dbReference>
<evidence type="ECO:0000259" key="3">
    <source>
        <dbReference type="PROSITE" id="PS50041"/>
    </source>
</evidence>
<dbReference type="SMART" id="SM00034">
    <property type="entry name" value="CLECT"/>
    <property type="match status" value="3"/>
</dbReference>
<keyword evidence="5" id="KW-1185">Reference proteome</keyword>
<feature type="domain" description="C-type lectin" evidence="3">
    <location>
        <begin position="388"/>
        <end position="519"/>
    </location>
</feature>
<dbReference type="Proteomes" id="UP000494165">
    <property type="component" value="Unassembled WGS sequence"/>
</dbReference>
<feature type="chain" id="PRO_5035847900" description="C-type lectin domain-containing protein" evidence="2">
    <location>
        <begin position="22"/>
        <end position="1005"/>
    </location>
</feature>
<reference evidence="4 5" key="1">
    <citation type="submission" date="2020-04" db="EMBL/GenBank/DDBJ databases">
        <authorList>
            <person name="Alioto T."/>
            <person name="Alioto T."/>
            <person name="Gomez Garrido J."/>
        </authorList>
    </citation>
    <scope>NUCLEOTIDE SEQUENCE [LARGE SCALE GENOMIC DNA]</scope>
</reference>
<dbReference type="SUPFAM" id="SSF47565">
    <property type="entry name" value="Insect pheromone/odorant-binding proteins"/>
    <property type="match status" value="1"/>
</dbReference>